<dbReference type="InterPro" id="IPR013655">
    <property type="entry name" value="PAS_fold_3"/>
</dbReference>
<keyword evidence="24" id="KW-1185">Reference proteome</keyword>
<evidence type="ECO:0000256" key="3">
    <source>
        <dbReference type="ARBA" id="ARBA00012438"/>
    </source>
</evidence>
<dbReference type="CDD" id="cd17546">
    <property type="entry name" value="REC_hyHK_CKI1_RcsC-like"/>
    <property type="match status" value="1"/>
</dbReference>
<dbReference type="FunFam" id="3.30.565.10:FF:000010">
    <property type="entry name" value="Sensor histidine kinase RcsC"/>
    <property type="match status" value="1"/>
</dbReference>
<keyword evidence="13" id="KW-0902">Two-component regulatory system</keyword>
<feature type="domain" description="Histidine kinase" evidence="18">
    <location>
        <begin position="591"/>
        <end position="811"/>
    </location>
</feature>
<dbReference type="InterPro" id="IPR008207">
    <property type="entry name" value="Sig_transdc_His_kin_Hpt_dom"/>
</dbReference>
<dbReference type="CDD" id="cd00088">
    <property type="entry name" value="HPT"/>
    <property type="match status" value="1"/>
</dbReference>
<dbReference type="PRINTS" id="PR00344">
    <property type="entry name" value="BCTRLSENSOR"/>
</dbReference>
<name>A0A4P9US27_METBY</name>
<dbReference type="InterPro" id="IPR036641">
    <property type="entry name" value="HPT_dom_sf"/>
</dbReference>
<keyword evidence="9" id="KW-0547">Nucleotide-binding</keyword>
<dbReference type="PROSITE" id="PS50109">
    <property type="entry name" value="HIS_KIN"/>
    <property type="match status" value="1"/>
</dbReference>
<dbReference type="InterPro" id="IPR036890">
    <property type="entry name" value="HATPase_C_sf"/>
</dbReference>
<organism evidence="23 24">
    <name type="scientific">Methylotuvimicrobium buryatense</name>
    <name type="common">Methylomicrobium buryatense</name>
    <dbReference type="NCBI Taxonomy" id="95641"/>
    <lineage>
        <taxon>Bacteria</taxon>
        <taxon>Pseudomonadati</taxon>
        <taxon>Pseudomonadota</taxon>
        <taxon>Gammaproteobacteria</taxon>
        <taxon>Methylococcales</taxon>
        <taxon>Methylococcaceae</taxon>
        <taxon>Methylotuvimicrobium</taxon>
    </lineage>
</organism>
<dbReference type="CDD" id="cd00130">
    <property type="entry name" value="PAS"/>
    <property type="match status" value="3"/>
</dbReference>
<comment type="catalytic activity">
    <reaction evidence="1">
        <text>ATP + protein L-histidine = ADP + protein N-phospho-L-histidine.</text>
        <dbReference type="EC" id="2.7.13.3"/>
    </reaction>
</comment>
<evidence type="ECO:0000256" key="12">
    <source>
        <dbReference type="ARBA" id="ARBA00022989"/>
    </source>
</evidence>
<dbReference type="Pfam" id="PF13426">
    <property type="entry name" value="PAS_9"/>
    <property type="match status" value="2"/>
</dbReference>
<dbReference type="AlphaFoldDB" id="A0A4P9US27"/>
<dbReference type="Proteomes" id="UP000305881">
    <property type="component" value="Chromosome"/>
</dbReference>
<feature type="domain" description="PAS" evidence="20">
    <location>
        <begin position="178"/>
        <end position="237"/>
    </location>
</feature>
<evidence type="ECO:0000259" key="18">
    <source>
        <dbReference type="PROSITE" id="PS50109"/>
    </source>
</evidence>
<dbReference type="SMART" id="SM00086">
    <property type="entry name" value="PAC"/>
    <property type="match status" value="3"/>
</dbReference>
<evidence type="ECO:0000256" key="7">
    <source>
        <dbReference type="ARBA" id="ARBA00022679"/>
    </source>
</evidence>
<dbReference type="InterPro" id="IPR036097">
    <property type="entry name" value="HisK_dim/P_sf"/>
</dbReference>
<keyword evidence="5" id="KW-0997">Cell inner membrane</keyword>
<evidence type="ECO:0000256" key="9">
    <source>
        <dbReference type="ARBA" id="ARBA00022741"/>
    </source>
</evidence>
<dbReference type="PROSITE" id="PS50110">
    <property type="entry name" value="RESPONSE_REGULATORY"/>
    <property type="match status" value="2"/>
</dbReference>
<evidence type="ECO:0000256" key="16">
    <source>
        <dbReference type="PROSITE-ProRule" id="PRU00110"/>
    </source>
</evidence>
<evidence type="ECO:0000256" key="14">
    <source>
        <dbReference type="ARBA" id="ARBA00023136"/>
    </source>
</evidence>
<dbReference type="STRING" id="675511.GCA_000341735_01067"/>
<dbReference type="GO" id="GO:0005524">
    <property type="term" value="F:ATP binding"/>
    <property type="evidence" value="ECO:0007669"/>
    <property type="project" value="UniProtKB-KW"/>
</dbReference>
<keyword evidence="12" id="KW-1133">Transmembrane helix</keyword>
<dbReference type="Pfam" id="PF02518">
    <property type="entry name" value="HATPase_c"/>
    <property type="match status" value="1"/>
</dbReference>
<dbReference type="InterPro" id="IPR003594">
    <property type="entry name" value="HATPase_dom"/>
</dbReference>
<dbReference type="InterPro" id="IPR000700">
    <property type="entry name" value="PAS-assoc_C"/>
</dbReference>
<evidence type="ECO:0000256" key="1">
    <source>
        <dbReference type="ARBA" id="ARBA00000085"/>
    </source>
</evidence>
<dbReference type="NCBIfam" id="TIGR00229">
    <property type="entry name" value="sensory_box"/>
    <property type="match status" value="3"/>
</dbReference>
<keyword evidence="14" id="KW-0472">Membrane</keyword>
<gene>
    <name evidence="23" type="ORF">EQU24_09865</name>
</gene>
<dbReference type="RefSeq" id="WP_017839661.1">
    <property type="nucleotide sequence ID" value="NZ_CP035467.1"/>
</dbReference>
<evidence type="ECO:0000256" key="13">
    <source>
        <dbReference type="ARBA" id="ARBA00023012"/>
    </source>
</evidence>
<evidence type="ECO:0000256" key="17">
    <source>
        <dbReference type="PROSITE-ProRule" id="PRU00169"/>
    </source>
</evidence>
<evidence type="ECO:0000256" key="11">
    <source>
        <dbReference type="ARBA" id="ARBA00022840"/>
    </source>
</evidence>
<dbReference type="InterPro" id="IPR001789">
    <property type="entry name" value="Sig_transdc_resp-reg_receiver"/>
</dbReference>
<feature type="domain" description="PAC" evidence="21">
    <location>
        <begin position="501"/>
        <end position="555"/>
    </location>
</feature>
<keyword evidence="10" id="KW-0418">Kinase</keyword>
<feature type="domain" description="Response regulatory" evidence="19">
    <location>
        <begin position="839"/>
        <end position="955"/>
    </location>
</feature>
<evidence type="ECO:0000313" key="23">
    <source>
        <dbReference type="EMBL" id="QCW82506.1"/>
    </source>
</evidence>
<dbReference type="SUPFAM" id="SSF52172">
    <property type="entry name" value="CheY-like"/>
    <property type="match status" value="2"/>
</dbReference>
<dbReference type="InterPro" id="IPR001610">
    <property type="entry name" value="PAC"/>
</dbReference>
<keyword evidence="8" id="KW-0812">Transmembrane</keyword>
<dbReference type="GO" id="GO:0000155">
    <property type="term" value="F:phosphorelay sensor kinase activity"/>
    <property type="evidence" value="ECO:0007669"/>
    <property type="project" value="InterPro"/>
</dbReference>
<evidence type="ECO:0000256" key="2">
    <source>
        <dbReference type="ARBA" id="ARBA00004429"/>
    </source>
</evidence>
<evidence type="ECO:0000259" key="19">
    <source>
        <dbReference type="PROSITE" id="PS50110"/>
    </source>
</evidence>
<dbReference type="SUPFAM" id="SSF47384">
    <property type="entry name" value="Homodimeric domain of signal transducing histidine kinase"/>
    <property type="match status" value="1"/>
</dbReference>
<feature type="modified residue" description="4-aspartylphosphate" evidence="17">
    <location>
        <position position="56"/>
    </location>
</feature>
<dbReference type="Gene3D" id="3.30.565.10">
    <property type="entry name" value="Histidine kinase-like ATPase, C-terminal domain"/>
    <property type="match status" value="1"/>
</dbReference>
<dbReference type="OrthoDB" id="5555106at2"/>
<dbReference type="InterPro" id="IPR003661">
    <property type="entry name" value="HisK_dim/P_dom"/>
</dbReference>
<evidence type="ECO:0000256" key="10">
    <source>
        <dbReference type="ARBA" id="ARBA00022777"/>
    </source>
</evidence>
<proteinExistence type="predicted"/>
<dbReference type="InterPro" id="IPR035965">
    <property type="entry name" value="PAS-like_dom_sf"/>
</dbReference>
<keyword evidence="11" id="KW-0067">ATP-binding</keyword>
<dbReference type="FunFam" id="1.10.287.130:FF:000038">
    <property type="entry name" value="Sensory transduction histidine kinase"/>
    <property type="match status" value="1"/>
</dbReference>
<dbReference type="SMART" id="SM00388">
    <property type="entry name" value="HisKA"/>
    <property type="match status" value="1"/>
</dbReference>
<evidence type="ECO:0000256" key="8">
    <source>
        <dbReference type="ARBA" id="ARBA00022692"/>
    </source>
</evidence>
<dbReference type="Pfam" id="PF00512">
    <property type="entry name" value="HisKA"/>
    <property type="match status" value="1"/>
</dbReference>
<dbReference type="InterPro" id="IPR000014">
    <property type="entry name" value="PAS"/>
</dbReference>
<dbReference type="CDD" id="cd00082">
    <property type="entry name" value="HisKA"/>
    <property type="match status" value="1"/>
</dbReference>
<dbReference type="Pfam" id="PF08447">
    <property type="entry name" value="PAS_3"/>
    <property type="match status" value="1"/>
</dbReference>
<keyword evidence="4" id="KW-1003">Cell membrane</keyword>
<evidence type="ECO:0000313" key="24">
    <source>
        <dbReference type="Proteomes" id="UP000305881"/>
    </source>
</evidence>
<dbReference type="SMART" id="SM00387">
    <property type="entry name" value="HATPase_c"/>
    <property type="match status" value="1"/>
</dbReference>
<dbReference type="PANTHER" id="PTHR43047">
    <property type="entry name" value="TWO-COMPONENT HISTIDINE PROTEIN KINASE"/>
    <property type="match status" value="1"/>
</dbReference>
<feature type="domain" description="HPt" evidence="22">
    <location>
        <begin position="1003"/>
        <end position="1094"/>
    </location>
</feature>
<dbReference type="CDD" id="cd16922">
    <property type="entry name" value="HATPase_EvgS-ArcB-TorS-like"/>
    <property type="match status" value="1"/>
</dbReference>
<dbReference type="InterPro" id="IPR011006">
    <property type="entry name" value="CheY-like_superfamily"/>
</dbReference>
<dbReference type="SMART" id="SM00073">
    <property type="entry name" value="HPT"/>
    <property type="match status" value="1"/>
</dbReference>
<feature type="domain" description="Response regulatory" evidence="19">
    <location>
        <begin position="6"/>
        <end position="121"/>
    </location>
</feature>
<dbReference type="InterPro" id="IPR004358">
    <property type="entry name" value="Sig_transdc_His_kin-like_C"/>
</dbReference>
<dbReference type="SUPFAM" id="SSF55785">
    <property type="entry name" value="PYP-like sensor domain (PAS domain)"/>
    <property type="match status" value="3"/>
</dbReference>
<dbReference type="EC" id="2.7.13.3" evidence="3"/>
<evidence type="ECO:0000256" key="4">
    <source>
        <dbReference type="ARBA" id="ARBA00022475"/>
    </source>
</evidence>
<dbReference type="Gene3D" id="3.30.450.20">
    <property type="entry name" value="PAS domain"/>
    <property type="match status" value="3"/>
</dbReference>
<dbReference type="SMART" id="SM00091">
    <property type="entry name" value="PAS"/>
    <property type="match status" value="3"/>
</dbReference>
<feature type="domain" description="PAC" evidence="21">
    <location>
        <begin position="383"/>
        <end position="433"/>
    </location>
</feature>
<feature type="modified residue" description="4-aspartylphosphate" evidence="17">
    <location>
        <position position="888"/>
    </location>
</feature>
<sequence>MNDVQKILVIEDSAADFLLLERYLRRHGLASVCYCVNSNAELQRALQNEWDVVLSDYNVPGMNFRSTLQSIKSYRDDLPVILVTSAIGEEVAVDLLWQGVSDFVLKDNLARLPSSIHRALNEVKEHRALQHAEVALKQSQAKALEEQRQARLAALNLMEDAIVAQTRAEQAHAALLESEAKFRLLAENSSDCIFWLNPDGQFNYISPGCAQITGYPADAFLENAKLMDELVHEEDRDRYWHYLMSDSKDKKGYLEFRIVHKNGTIRWISHQNKAIHDENGAYLGKHGYHRDITAQKLMEQELRDSEARFRVAVENIRDAFILMDANEQIIIWNPGAEAIFGYTQDDVKGKTLHSLIAPSRLHDAASAGLSYFKQTGEGPVVGRTLELPAVRRNGEEFLVELSLSSVKLDGHWHAAGIVRDITERKRTEEQLRKLAQAVEQSPESIVITNLDAEIEYVNQAFLAITGFSLDEVIGRNPKILHSGKTPPETFIQFWDAMRRGETWKGEFINRRKDGSEYIEFAIVSPLRQPDGRITHYVSVKEDITDKKHNGEELDRYRHHLEELVADRTAELEKARAAADAANKAKSSFLANMSHEIRTPMNAILGLTYLLKQSPLSPVQGERLTKIEVSAQHLLSIINDILDLSKIEAGRLQLEQTDFALEAVLDHIKSLVSDQAKLKGLSVSSGSDGVPHWLRGDPTRLRQAMLNYAGNAVKFTEKGSIVLRAKLLQENEQGLLVRFEVQDSGIGIAEEHLPLLFESFSQTDVSITRKYGGTGLGLAITKRLATMMGGDVGVESRIGQGSTFWFTAWLRRGRGVMPAVQVETTRAVDDLLRRRYAGARLLVAEDNPINREVVLELLHGVGLSVDTAENGRVALDKVRSKQYDLILMDMQMPEMDGLAATRAIRSQTEYVRLPILAMTANAFDEDRRVCFDAGMNDFIAKPVIPEVLYTVVLRWLAREKHDLPELDNRSEESRMVFDQSNSQSELGDIPGVDTVKGLQMVNGDIGKYRRLLRMFAQSHRQDMSLARKQLASGDNEAVRRLAHGLKGVAATLGARVVADCAAALDNALRADAGPDDCMKLALACEHELIQLVEAIQSLPEATEQDDLESIDIDPERLRSLIQDLERLLDESNVKAGSLSRESAAMLRVYLGDRYAIFNRYIDRFDYDEALRILRSVSDKDNDGLSKS</sequence>
<keyword evidence="15" id="KW-0131">Cell cycle</keyword>
<dbReference type="Gene3D" id="1.20.120.160">
    <property type="entry name" value="HPT domain"/>
    <property type="match status" value="1"/>
</dbReference>
<dbReference type="InterPro" id="IPR005467">
    <property type="entry name" value="His_kinase_dom"/>
</dbReference>
<accession>A0A4P9US27</accession>
<comment type="subcellular location">
    <subcellularLocation>
        <location evidence="2">Cell inner membrane</location>
        <topology evidence="2">Multi-pass membrane protein</topology>
    </subcellularLocation>
</comment>
<dbReference type="PROSITE" id="PS50894">
    <property type="entry name" value="HPT"/>
    <property type="match status" value="1"/>
</dbReference>
<feature type="modified residue" description="Phosphohistidine" evidence="16">
    <location>
        <position position="1042"/>
    </location>
</feature>
<feature type="domain" description="PAC" evidence="21">
    <location>
        <begin position="252"/>
        <end position="304"/>
    </location>
</feature>
<dbReference type="SMART" id="SM00448">
    <property type="entry name" value="REC"/>
    <property type="match status" value="2"/>
</dbReference>
<dbReference type="SUPFAM" id="SSF47226">
    <property type="entry name" value="Histidine-containing phosphotransfer domain, HPT domain"/>
    <property type="match status" value="1"/>
</dbReference>
<dbReference type="GO" id="GO:0005886">
    <property type="term" value="C:plasma membrane"/>
    <property type="evidence" value="ECO:0007669"/>
    <property type="project" value="UniProtKB-SubCell"/>
</dbReference>
<dbReference type="PROSITE" id="PS50113">
    <property type="entry name" value="PAC"/>
    <property type="match status" value="3"/>
</dbReference>
<dbReference type="Gene3D" id="3.40.50.2300">
    <property type="match status" value="2"/>
</dbReference>
<evidence type="ECO:0000259" key="21">
    <source>
        <dbReference type="PROSITE" id="PS50113"/>
    </source>
</evidence>
<dbReference type="Pfam" id="PF01627">
    <property type="entry name" value="Hpt"/>
    <property type="match status" value="1"/>
</dbReference>
<feature type="domain" description="PAS" evidence="20">
    <location>
        <begin position="305"/>
        <end position="359"/>
    </location>
</feature>
<evidence type="ECO:0000256" key="15">
    <source>
        <dbReference type="ARBA" id="ARBA00023306"/>
    </source>
</evidence>
<dbReference type="SUPFAM" id="SSF55874">
    <property type="entry name" value="ATPase domain of HSP90 chaperone/DNA topoisomerase II/histidine kinase"/>
    <property type="match status" value="1"/>
</dbReference>
<protein>
    <recommendedName>
        <fullName evidence="3">histidine kinase</fullName>
        <ecNumber evidence="3">2.7.13.3</ecNumber>
    </recommendedName>
</protein>
<dbReference type="KEGG" id="mbur:EQU24_09865"/>
<dbReference type="Gene3D" id="1.10.287.130">
    <property type="match status" value="1"/>
</dbReference>
<dbReference type="EMBL" id="CP035467">
    <property type="protein sequence ID" value="QCW82506.1"/>
    <property type="molecule type" value="Genomic_DNA"/>
</dbReference>
<keyword evidence="6 17" id="KW-0597">Phosphoprotein</keyword>
<reference evidence="24" key="1">
    <citation type="journal article" date="2019" name="J. Bacteriol.">
        <title>A Mutagenic Screen Identifies a TonB-Dependent Receptor Required for the Lanthanide Metal Switch in the Type I Methanotroph 'Methylotuvimicrobium buryatense' 5GB1C.</title>
        <authorList>
            <person name="Groom J.D."/>
            <person name="Ford S.M."/>
            <person name="Pesesky M.W."/>
            <person name="Lidstrom M.E."/>
        </authorList>
    </citation>
    <scope>NUCLEOTIDE SEQUENCE [LARGE SCALE GENOMIC DNA]</scope>
    <source>
        <strain evidence="24">5GB1C</strain>
    </source>
</reference>
<feature type="domain" description="PAS" evidence="20">
    <location>
        <begin position="430"/>
        <end position="476"/>
    </location>
</feature>
<keyword evidence="7" id="KW-0808">Transferase</keyword>
<evidence type="ECO:0000256" key="6">
    <source>
        <dbReference type="ARBA" id="ARBA00022553"/>
    </source>
</evidence>
<evidence type="ECO:0000256" key="5">
    <source>
        <dbReference type="ARBA" id="ARBA00022519"/>
    </source>
</evidence>
<evidence type="ECO:0000259" key="22">
    <source>
        <dbReference type="PROSITE" id="PS50894"/>
    </source>
</evidence>
<dbReference type="PROSITE" id="PS50112">
    <property type="entry name" value="PAS"/>
    <property type="match status" value="3"/>
</dbReference>
<evidence type="ECO:0000259" key="20">
    <source>
        <dbReference type="PROSITE" id="PS50112"/>
    </source>
</evidence>
<dbReference type="Pfam" id="PF00072">
    <property type="entry name" value="Response_reg"/>
    <property type="match status" value="2"/>
</dbReference>